<reference evidence="1" key="1">
    <citation type="journal article" date="2021" name="Proc. Natl. Acad. Sci. U.S.A.">
        <title>A Catalog of Tens of Thousands of Viruses from Human Metagenomes Reveals Hidden Associations with Chronic Diseases.</title>
        <authorList>
            <person name="Tisza M.J."/>
            <person name="Buck C.B."/>
        </authorList>
    </citation>
    <scope>NUCLEOTIDE SEQUENCE</scope>
    <source>
        <strain evidence="1">Ct6h44</strain>
    </source>
</reference>
<accession>A0A8S5SYH9</accession>
<evidence type="ECO:0000313" key="1">
    <source>
        <dbReference type="EMBL" id="DAF56133.1"/>
    </source>
</evidence>
<organism evidence="1">
    <name type="scientific">Siphoviridae sp. ct6h44</name>
    <dbReference type="NCBI Taxonomy" id="2827784"/>
    <lineage>
        <taxon>Viruses</taxon>
        <taxon>Duplodnaviria</taxon>
        <taxon>Heunggongvirae</taxon>
        <taxon>Uroviricota</taxon>
        <taxon>Caudoviricetes</taxon>
    </lineage>
</organism>
<sequence length="38" mass="4288">MQLLTFALLLLAFFALIAVVLRSNFIRPSQSIAALIRR</sequence>
<name>A0A8S5SYH9_9CAUD</name>
<dbReference type="EMBL" id="BK032708">
    <property type="protein sequence ID" value="DAF56133.1"/>
    <property type="molecule type" value="Genomic_DNA"/>
</dbReference>
<proteinExistence type="predicted"/>
<protein>
    <submittedName>
        <fullName evidence="1">Uncharacterized protein</fullName>
    </submittedName>
</protein>